<feature type="transmembrane region" description="Helical" evidence="2">
    <location>
        <begin position="30"/>
        <end position="52"/>
    </location>
</feature>
<keyword evidence="2" id="KW-0472">Membrane</keyword>
<evidence type="ECO:0000256" key="2">
    <source>
        <dbReference type="SAM" id="Phobius"/>
    </source>
</evidence>
<proteinExistence type="predicted"/>
<dbReference type="EMBL" id="AM746676">
    <property type="protein sequence ID" value="CAN98577.1"/>
    <property type="molecule type" value="Genomic_DNA"/>
</dbReference>
<dbReference type="RefSeq" id="WP_012241016.1">
    <property type="nucleotide sequence ID" value="NC_010162.1"/>
</dbReference>
<keyword evidence="2" id="KW-0812">Transmembrane</keyword>
<sequence length="186" mass="18517">MLGRLILGVVKGLIVGGLLGFALAKLGFAAPMAIVAYLAAALAGVLVGLVAGKPIWAKDAKIEAGMKAFVGALLGAGLMYAARRWLTVPVPVPLGELGGANLSLGEAAGGTGTFGGLAITSLAAIAALLGGFYEADNDPSDEEKPGAKPAVKAAAGGNNKRIAASAAADELDDDLEVEPEKKRAKK</sequence>
<feature type="transmembrane region" description="Helical" evidence="2">
    <location>
        <begin position="64"/>
        <end position="82"/>
    </location>
</feature>
<feature type="region of interest" description="Disordered" evidence="1">
    <location>
        <begin position="167"/>
        <end position="186"/>
    </location>
</feature>
<gene>
    <name evidence="3" type="ordered locus">sce8407</name>
</gene>
<feature type="compositionally biased region" description="Low complexity" evidence="1">
    <location>
        <begin position="147"/>
        <end position="158"/>
    </location>
</feature>
<accession>A9FTY4</accession>
<organism evidence="3 4">
    <name type="scientific">Sorangium cellulosum (strain So ce56)</name>
    <name type="common">Polyangium cellulosum (strain So ce56)</name>
    <dbReference type="NCBI Taxonomy" id="448385"/>
    <lineage>
        <taxon>Bacteria</taxon>
        <taxon>Pseudomonadati</taxon>
        <taxon>Myxococcota</taxon>
        <taxon>Polyangia</taxon>
        <taxon>Polyangiales</taxon>
        <taxon>Polyangiaceae</taxon>
        <taxon>Sorangium</taxon>
    </lineage>
</organism>
<dbReference type="AlphaFoldDB" id="A9FTY4"/>
<feature type="transmembrane region" description="Helical" evidence="2">
    <location>
        <begin position="5"/>
        <end position="24"/>
    </location>
</feature>
<dbReference type="HOGENOM" id="CLU_1460386_0_0_7"/>
<keyword evidence="4" id="KW-1185">Reference proteome</keyword>
<evidence type="ECO:0000313" key="4">
    <source>
        <dbReference type="Proteomes" id="UP000002139"/>
    </source>
</evidence>
<protein>
    <submittedName>
        <fullName evidence="3">Membrane protein</fullName>
    </submittedName>
</protein>
<dbReference type="Proteomes" id="UP000002139">
    <property type="component" value="Chromosome"/>
</dbReference>
<feature type="transmembrane region" description="Helical" evidence="2">
    <location>
        <begin position="114"/>
        <end position="133"/>
    </location>
</feature>
<dbReference type="BioCyc" id="SCEL448385:SCE_RS43060-MONOMER"/>
<name>A9FTY4_SORC5</name>
<feature type="region of interest" description="Disordered" evidence="1">
    <location>
        <begin position="137"/>
        <end position="158"/>
    </location>
</feature>
<reference evidence="3 4" key="1">
    <citation type="journal article" date="2007" name="Nat. Biotechnol.">
        <title>Complete genome sequence of the myxobacterium Sorangium cellulosum.</title>
        <authorList>
            <person name="Schneiker S."/>
            <person name="Perlova O."/>
            <person name="Kaiser O."/>
            <person name="Gerth K."/>
            <person name="Alici A."/>
            <person name="Altmeyer M.O."/>
            <person name="Bartels D."/>
            <person name="Bekel T."/>
            <person name="Beyer S."/>
            <person name="Bode E."/>
            <person name="Bode H.B."/>
            <person name="Bolten C.J."/>
            <person name="Choudhuri J.V."/>
            <person name="Doss S."/>
            <person name="Elnakady Y.A."/>
            <person name="Frank B."/>
            <person name="Gaigalat L."/>
            <person name="Goesmann A."/>
            <person name="Groeger C."/>
            <person name="Gross F."/>
            <person name="Jelsbak L."/>
            <person name="Jelsbak L."/>
            <person name="Kalinowski J."/>
            <person name="Kegler C."/>
            <person name="Knauber T."/>
            <person name="Konietzny S."/>
            <person name="Kopp M."/>
            <person name="Krause L."/>
            <person name="Krug D."/>
            <person name="Linke B."/>
            <person name="Mahmud T."/>
            <person name="Martinez-Arias R."/>
            <person name="McHardy A.C."/>
            <person name="Merai M."/>
            <person name="Meyer F."/>
            <person name="Mormann S."/>
            <person name="Munoz-Dorado J."/>
            <person name="Perez J."/>
            <person name="Pradella S."/>
            <person name="Rachid S."/>
            <person name="Raddatz G."/>
            <person name="Rosenau F."/>
            <person name="Rueckert C."/>
            <person name="Sasse F."/>
            <person name="Scharfe M."/>
            <person name="Schuster S.C."/>
            <person name="Suen G."/>
            <person name="Treuner-Lange A."/>
            <person name="Velicer G.J."/>
            <person name="Vorholter F.-J."/>
            <person name="Weissman K.J."/>
            <person name="Welch R.D."/>
            <person name="Wenzel S.C."/>
            <person name="Whitworth D.E."/>
            <person name="Wilhelm S."/>
            <person name="Wittmann C."/>
            <person name="Bloecker H."/>
            <person name="Puehler A."/>
            <person name="Mueller R."/>
        </authorList>
    </citation>
    <scope>NUCLEOTIDE SEQUENCE [LARGE SCALE GENOMIC DNA]</scope>
    <source>
        <strain evidence="4">So ce56</strain>
    </source>
</reference>
<keyword evidence="2" id="KW-1133">Transmembrane helix</keyword>
<evidence type="ECO:0000256" key="1">
    <source>
        <dbReference type="SAM" id="MobiDB-lite"/>
    </source>
</evidence>
<dbReference type="KEGG" id="scl:sce8407"/>
<evidence type="ECO:0000313" key="3">
    <source>
        <dbReference type="EMBL" id="CAN98577.1"/>
    </source>
</evidence>